<reference evidence="2" key="1">
    <citation type="submission" date="2023-02" db="EMBL/GenBank/DDBJ databases">
        <title>Kitasatospora phosalacinea NBRC 14627.</title>
        <authorList>
            <person name="Ichikawa N."/>
            <person name="Sato H."/>
            <person name="Tonouchi N."/>
        </authorList>
    </citation>
    <scope>NUCLEOTIDE SEQUENCE</scope>
    <source>
        <strain evidence="2">NBRC 14627</strain>
    </source>
</reference>
<protein>
    <submittedName>
        <fullName evidence="2">Uncharacterized protein</fullName>
    </submittedName>
</protein>
<organism evidence="2 3">
    <name type="scientific">Kitasatospora phosalacinea</name>
    <dbReference type="NCBI Taxonomy" id="2065"/>
    <lineage>
        <taxon>Bacteria</taxon>
        <taxon>Bacillati</taxon>
        <taxon>Actinomycetota</taxon>
        <taxon>Actinomycetes</taxon>
        <taxon>Kitasatosporales</taxon>
        <taxon>Streptomycetaceae</taxon>
        <taxon>Kitasatospora</taxon>
    </lineage>
</organism>
<feature type="region of interest" description="Disordered" evidence="1">
    <location>
        <begin position="1"/>
        <end position="90"/>
    </location>
</feature>
<dbReference type="Proteomes" id="UP001165041">
    <property type="component" value="Unassembled WGS sequence"/>
</dbReference>
<gene>
    <name evidence="2" type="ORF">Kpho02_15820</name>
</gene>
<dbReference type="EMBL" id="BSSA01000003">
    <property type="protein sequence ID" value="GLW69283.1"/>
    <property type="molecule type" value="Genomic_DNA"/>
</dbReference>
<proteinExistence type="predicted"/>
<feature type="compositionally biased region" description="Low complexity" evidence="1">
    <location>
        <begin position="31"/>
        <end position="58"/>
    </location>
</feature>
<dbReference type="AlphaFoldDB" id="A0A9W6Q686"/>
<name>A0A9W6Q686_9ACTN</name>
<comment type="caution">
    <text evidence="2">The sequence shown here is derived from an EMBL/GenBank/DDBJ whole genome shotgun (WGS) entry which is preliminary data.</text>
</comment>
<evidence type="ECO:0000313" key="2">
    <source>
        <dbReference type="EMBL" id="GLW69283.1"/>
    </source>
</evidence>
<accession>A0A9W6Q686</accession>
<sequence length="90" mass="9374">MRNSPPAPEERTPGSGARHWSRGPLRRESEGAAVPDGPAAPRAGAGRPAGRTPRGGTAMDIRALGPLFPGRPSVGPIRRLIARQPPREAG</sequence>
<evidence type="ECO:0000256" key="1">
    <source>
        <dbReference type="SAM" id="MobiDB-lite"/>
    </source>
</evidence>
<evidence type="ECO:0000313" key="3">
    <source>
        <dbReference type="Proteomes" id="UP001165041"/>
    </source>
</evidence>